<dbReference type="EMBL" id="JAPFFJ010000017">
    <property type="protein sequence ID" value="KAJ6404115.1"/>
    <property type="molecule type" value="Genomic_DNA"/>
</dbReference>
<protein>
    <submittedName>
        <fullName evidence="1">Uncharacterized protein</fullName>
    </submittedName>
</protein>
<evidence type="ECO:0000313" key="1">
    <source>
        <dbReference type="EMBL" id="KAJ6404115.1"/>
    </source>
</evidence>
<dbReference type="Proteomes" id="UP001162972">
    <property type="component" value="Chromosome 2"/>
</dbReference>
<organism evidence="1 2">
    <name type="scientific">Salix udensis</name>
    <dbReference type="NCBI Taxonomy" id="889485"/>
    <lineage>
        <taxon>Eukaryota</taxon>
        <taxon>Viridiplantae</taxon>
        <taxon>Streptophyta</taxon>
        <taxon>Embryophyta</taxon>
        <taxon>Tracheophyta</taxon>
        <taxon>Spermatophyta</taxon>
        <taxon>Magnoliopsida</taxon>
        <taxon>eudicotyledons</taxon>
        <taxon>Gunneridae</taxon>
        <taxon>Pentapetalae</taxon>
        <taxon>rosids</taxon>
        <taxon>fabids</taxon>
        <taxon>Malpighiales</taxon>
        <taxon>Salicaceae</taxon>
        <taxon>Saliceae</taxon>
        <taxon>Salix</taxon>
    </lineage>
</organism>
<dbReference type="AlphaFoldDB" id="A0AAD6JHB6"/>
<accession>A0AAD6JHB6</accession>
<sequence length="77" mass="8433">MALTLTSTYGTKSDDCWPLSKNSARDEDPFSKAYHHLSSPFPGTLCKVYSFSCSFDSSSTCGTKHSCWPVISSPVFV</sequence>
<gene>
    <name evidence="1" type="ORF">OIU84_012328</name>
</gene>
<evidence type="ECO:0000313" key="2">
    <source>
        <dbReference type="Proteomes" id="UP001162972"/>
    </source>
</evidence>
<name>A0AAD6JHB6_9ROSI</name>
<keyword evidence="2" id="KW-1185">Reference proteome</keyword>
<reference evidence="1 2" key="1">
    <citation type="journal article" date="2023" name="Int. J. Mol. Sci.">
        <title>De Novo Assembly and Annotation of 11 Diverse Shrub Willow (Salix) Genomes Reveals Novel Gene Organization in Sex-Linked Regions.</title>
        <authorList>
            <person name="Hyden B."/>
            <person name="Feng K."/>
            <person name="Yates T.B."/>
            <person name="Jawdy S."/>
            <person name="Cereghino C."/>
            <person name="Smart L.B."/>
            <person name="Muchero W."/>
        </authorList>
    </citation>
    <scope>NUCLEOTIDE SEQUENCE [LARGE SCALE GENOMIC DNA]</scope>
    <source>
        <tissue evidence="1">Shoot tip</tissue>
    </source>
</reference>
<proteinExistence type="predicted"/>
<comment type="caution">
    <text evidence="1">The sequence shown here is derived from an EMBL/GenBank/DDBJ whole genome shotgun (WGS) entry which is preliminary data.</text>
</comment>